<dbReference type="AlphaFoldDB" id="A0A5J5J8D1"/>
<gene>
    <name evidence="2" type="ORF">F6B43_07590</name>
</gene>
<dbReference type="CDD" id="cd00085">
    <property type="entry name" value="HNHc"/>
    <property type="match status" value="1"/>
</dbReference>
<protein>
    <submittedName>
        <fullName evidence="2">DUF222 domain-containing protein</fullName>
    </submittedName>
</protein>
<reference evidence="3" key="1">
    <citation type="submission" date="2019-09" db="EMBL/GenBank/DDBJ databases">
        <title>Mumia zhuanghuii sp. nov. isolated from the intestinal contents of plateau pika (Ochotona curzoniae) in the Qinghai-Tibet plateau of China.</title>
        <authorList>
            <person name="Tian Z."/>
        </authorList>
    </citation>
    <scope>NUCLEOTIDE SEQUENCE [LARGE SCALE GENOMIC DNA]</scope>
    <source>
        <strain evidence="3">JCM 30598</strain>
    </source>
</reference>
<evidence type="ECO:0000313" key="2">
    <source>
        <dbReference type="EMBL" id="KAA9111424.1"/>
    </source>
</evidence>
<dbReference type="InterPro" id="IPR003870">
    <property type="entry name" value="DUF222"/>
</dbReference>
<organism evidence="2 3">
    <name type="scientific">Microbacterium rhizomatis</name>
    <dbReference type="NCBI Taxonomy" id="1631477"/>
    <lineage>
        <taxon>Bacteria</taxon>
        <taxon>Bacillati</taxon>
        <taxon>Actinomycetota</taxon>
        <taxon>Actinomycetes</taxon>
        <taxon>Micrococcales</taxon>
        <taxon>Microbacteriaceae</taxon>
        <taxon>Microbacterium</taxon>
    </lineage>
</organism>
<comment type="caution">
    <text evidence="2">The sequence shown here is derived from an EMBL/GenBank/DDBJ whole genome shotgun (WGS) entry which is preliminary data.</text>
</comment>
<sequence>MNILTTMRERIDALAAWDELDVDAAALPSQAVRLSDASVIDALAEVTALANHAGRLQAVLAGVASQRSRREDGHAGLAAVRGHASPASLIQSITGGTKAEATRQVRVGVSLLECVGAPHPGGGLADDRAPAPPPWHDSLRAALLSGVLTSAQHDAIRGGLGEPAVDDDTRDADAVRDAWTLASRGLIDEASAMPVEELAKRARTMRDLLDPTGAESRFARRYESRSYRRWIDADGQRHARIAYDDEMGLWVDAMLAAALRPRRGGPRFVTADERAAAEKLQDDPRTNDQLAYDLLMDVLRAGSLATAPDVYGARQPGVRVITVDGITGPRDPLGRLLGMGHAEDGGDALPGSVIDRNVCVAGTVRVAVDPHGNPLDVGREQRLFTPRQRLALAARDGGCRWPSCTRPASYCEAHHCDPYSEGGATDIDRGILLCRHHHMALHNQGARITRDGLGEFLIHPPGGGAPSAMPTKAAWKWAWDPPPPPDRRRWRAG</sequence>
<dbReference type="InterPro" id="IPR003615">
    <property type="entry name" value="HNH_nuc"/>
</dbReference>
<accession>A0A5J5J8D1</accession>
<dbReference type="Pfam" id="PF02720">
    <property type="entry name" value="DUF222"/>
    <property type="match status" value="1"/>
</dbReference>
<evidence type="ECO:0000313" key="3">
    <source>
        <dbReference type="Proteomes" id="UP000325827"/>
    </source>
</evidence>
<dbReference type="Proteomes" id="UP000325827">
    <property type="component" value="Unassembled WGS sequence"/>
</dbReference>
<evidence type="ECO:0000259" key="1">
    <source>
        <dbReference type="SMART" id="SM00507"/>
    </source>
</evidence>
<keyword evidence="3" id="KW-1185">Reference proteome</keyword>
<dbReference type="SMART" id="SM00507">
    <property type="entry name" value="HNHc"/>
    <property type="match status" value="1"/>
</dbReference>
<feature type="domain" description="HNH nuclease" evidence="1">
    <location>
        <begin position="387"/>
        <end position="439"/>
    </location>
</feature>
<dbReference type="OrthoDB" id="5177627at2"/>
<name>A0A5J5J8D1_9MICO</name>
<dbReference type="EMBL" id="VYSA01000001">
    <property type="protein sequence ID" value="KAA9111424.1"/>
    <property type="molecule type" value="Genomic_DNA"/>
</dbReference>
<proteinExistence type="predicted"/>